<name>A0A6S6RZK8_9BACT</name>
<accession>A0A6S6RZK8</accession>
<evidence type="ECO:0000313" key="1">
    <source>
        <dbReference type="EMBL" id="CAA6799261.1"/>
    </source>
</evidence>
<sequence length="576" mass="62093">GGDILDLTLEVVAKVSSSSTTVLKEAEAGESESKNLILELERVPDSSWYDPIVEMFLPSVEVNIIEEDGRVSSKSTILTFHDPYKITTGTSKTQGTYYVTINGVQSNAIKFNRGSPTGDTKVQFKEAIAELLDTSTSNIAMYFHSDVSGVYEYRVVFKSTIANDVNEISVSNDFNTGNVTFGTLEYGSSSNNETQNVTIETQENVTGEYTLSFKYDGTSYTTERLDFTASITEIETALNEAITIAGAEFEVTGSSEDFSVEFKGTLAKINVSKLSVSTYPVPTEASGGSFELTLDGESVNVAYDEDATQQAQNIETAIASLSVVGENNVTVIVDSTKNDLTTFKIVFKEGKTETDISLFKFNTSNLVNVSMSMQTLNNGKEAESEEQLVSFNSTAKSGTFTLSWSHDGTDYSSEAISLNATKSEVQSAIDTMITSLSEASIVVGNWTNSELELSFEGNLRGIDVANVAGSVTAKLNPSTVNKTVVGTSVTEVITEKKELVIDHKAKNYELLTGTDKYLTLTVDGQRGEVTELSGDINLNVSGFFQVSGSLSLIKEDSTVILDDGSNVDVDLLRIAG</sequence>
<protein>
    <submittedName>
        <fullName evidence="1">Uncharacterized protein</fullName>
    </submittedName>
</protein>
<reference evidence="1" key="1">
    <citation type="submission" date="2020-01" db="EMBL/GenBank/DDBJ databases">
        <authorList>
            <person name="Meier V. D."/>
            <person name="Meier V D."/>
        </authorList>
    </citation>
    <scope>NUCLEOTIDE SEQUENCE</scope>
    <source>
        <strain evidence="1">HLG_WM_MAG_06</strain>
    </source>
</reference>
<dbReference type="AlphaFoldDB" id="A0A6S6RZK8"/>
<gene>
    <name evidence="1" type="ORF">HELGO_WM76466</name>
</gene>
<proteinExistence type="predicted"/>
<dbReference type="EMBL" id="CACVAP010000016">
    <property type="protein sequence ID" value="CAA6799261.1"/>
    <property type="molecule type" value="Genomic_DNA"/>
</dbReference>
<feature type="non-terminal residue" evidence="1">
    <location>
        <position position="576"/>
    </location>
</feature>
<feature type="non-terminal residue" evidence="1">
    <location>
        <position position="1"/>
    </location>
</feature>
<organism evidence="1">
    <name type="scientific">uncultured Sulfurovum sp</name>
    <dbReference type="NCBI Taxonomy" id="269237"/>
    <lineage>
        <taxon>Bacteria</taxon>
        <taxon>Pseudomonadati</taxon>
        <taxon>Campylobacterota</taxon>
        <taxon>Epsilonproteobacteria</taxon>
        <taxon>Campylobacterales</taxon>
        <taxon>Sulfurovaceae</taxon>
        <taxon>Sulfurovum</taxon>
        <taxon>environmental samples</taxon>
    </lineage>
</organism>